<dbReference type="PANTHER" id="PTHR23088:SF27">
    <property type="entry name" value="DEAMINATED GLUTATHIONE AMIDASE"/>
    <property type="match status" value="1"/>
</dbReference>
<keyword evidence="5" id="KW-1185">Reference proteome</keyword>
<dbReference type="PROSITE" id="PS50263">
    <property type="entry name" value="CN_HYDROLASE"/>
    <property type="match status" value="1"/>
</dbReference>
<dbReference type="InterPro" id="IPR045254">
    <property type="entry name" value="Nit1/2_C-N_Hydrolase"/>
</dbReference>
<dbReference type="CDD" id="cd07572">
    <property type="entry name" value="nit"/>
    <property type="match status" value="1"/>
</dbReference>
<dbReference type="Pfam" id="PF00795">
    <property type="entry name" value="CN_hydrolase"/>
    <property type="match status" value="1"/>
</dbReference>
<dbReference type="InterPro" id="IPR003010">
    <property type="entry name" value="C-N_Hydrolase"/>
</dbReference>
<name>A0AAP6MLB8_9GAMM</name>
<proteinExistence type="inferred from homology"/>
<feature type="domain" description="CN hydrolase" evidence="3">
    <location>
        <begin position="14"/>
        <end position="262"/>
    </location>
</feature>
<organism evidence="4 5">
    <name type="scientific">Natronospira elongata</name>
    <dbReference type="NCBI Taxonomy" id="3110268"/>
    <lineage>
        <taxon>Bacteria</taxon>
        <taxon>Pseudomonadati</taxon>
        <taxon>Pseudomonadota</taxon>
        <taxon>Gammaproteobacteria</taxon>
        <taxon>Natronospirales</taxon>
        <taxon>Natronospiraceae</taxon>
        <taxon>Natronospira</taxon>
    </lineage>
</organism>
<accession>A0AAP6MLB8</accession>
<protein>
    <submittedName>
        <fullName evidence="4">Carbon-nitrogen hydrolase family protein</fullName>
    </submittedName>
</protein>
<dbReference type="Proteomes" id="UP001302316">
    <property type="component" value="Unassembled WGS sequence"/>
</dbReference>
<keyword evidence="2 4" id="KW-0378">Hydrolase</keyword>
<evidence type="ECO:0000259" key="3">
    <source>
        <dbReference type="PROSITE" id="PS50263"/>
    </source>
</evidence>
<dbReference type="PROSITE" id="PS01227">
    <property type="entry name" value="UPF0012"/>
    <property type="match status" value="1"/>
</dbReference>
<evidence type="ECO:0000313" key="5">
    <source>
        <dbReference type="Proteomes" id="UP001302316"/>
    </source>
</evidence>
<dbReference type="PANTHER" id="PTHR23088">
    <property type="entry name" value="NITRILASE-RELATED"/>
    <property type="match status" value="1"/>
</dbReference>
<dbReference type="InterPro" id="IPR036526">
    <property type="entry name" value="C-N_Hydrolase_sf"/>
</dbReference>
<dbReference type="Gene3D" id="3.60.110.10">
    <property type="entry name" value="Carbon-nitrogen hydrolase"/>
    <property type="match status" value="1"/>
</dbReference>
<dbReference type="SUPFAM" id="SSF56317">
    <property type="entry name" value="Carbon-nitrogen hydrolase"/>
    <property type="match status" value="1"/>
</dbReference>
<reference evidence="4 5" key="1">
    <citation type="submission" date="2023-12" db="EMBL/GenBank/DDBJ databases">
        <title>Whole-genome sequencing of halo(alkali)philic microorganisms from hypersaline lakes.</title>
        <authorList>
            <person name="Sorokin D.Y."/>
            <person name="Merkel A.Y."/>
            <person name="Messina E."/>
            <person name="Yakimov M."/>
        </authorList>
    </citation>
    <scope>NUCLEOTIDE SEQUENCE [LARGE SCALE GENOMIC DNA]</scope>
    <source>
        <strain evidence="4 5">AB-CW1</strain>
    </source>
</reference>
<dbReference type="AlphaFoldDB" id="A0AAP6MLB8"/>
<evidence type="ECO:0000256" key="2">
    <source>
        <dbReference type="ARBA" id="ARBA00022801"/>
    </source>
</evidence>
<dbReference type="InterPro" id="IPR001110">
    <property type="entry name" value="UPF0012_CS"/>
</dbReference>
<dbReference type="RefSeq" id="WP_346051337.1">
    <property type="nucleotide sequence ID" value="NZ_JAYGII010000013.1"/>
</dbReference>
<dbReference type="GO" id="GO:0016811">
    <property type="term" value="F:hydrolase activity, acting on carbon-nitrogen (but not peptide) bonds, in linear amides"/>
    <property type="evidence" value="ECO:0007669"/>
    <property type="project" value="InterPro"/>
</dbReference>
<comment type="similarity">
    <text evidence="1">Belongs to the carbon-nitrogen hydrolase superfamily. NIT1/NIT2 family.</text>
</comment>
<sequence>MSDSHDRPGEEQAPRAAAIQMASGPHVSANLLEAERLLAAAAASGAALAVLPENFAMLGQDDAERVEHAEGDGDGPLQQWLKEQARRHEIWIVGGTIPLEAEAGRISAACLVYDHAGERRARFDKMHLFDVTLPDGREQYRESASTRPGREVVVLDSPIGRLGLAVCYDLRFPELFREMSDQGAEVFAVPSAFTAQTGRAHWELLLRARAVENLCYVVAGAQGGFHVSGRETWGHSMIVDPWGGILAEQEQGSGVVSAPISLERLRSLRKRFPVLSHRQMATV</sequence>
<comment type="caution">
    <text evidence="4">The sequence shown here is derived from an EMBL/GenBank/DDBJ whole genome shotgun (WGS) entry which is preliminary data.</text>
</comment>
<gene>
    <name evidence="4" type="ORF">VCB98_07530</name>
</gene>
<evidence type="ECO:0000313" key="4">
    <source>
        <dbReference type="EMBL" id="MEA5445665.1"/>
    </source>
</evidence>
<evidence type="ECO:0000256" key="1">
    <source>
        <dbReference type="ARBA" id="ARBA00010613"/>
    </source>
</evidence>
<dbReference type="EMBL" id="JAYGII010000013">
    <property type="protein sequence ID" value="MEA5445665.1"/>
    <property type="molecule type" value="Genomic_DNA"/>
</dbReference>